<dbReference type="PANTHER" id="PTHR12159">
    <property type="entry name" value="G/T AND G/U MISMATCH-SPECIFIC DNA GLYCOSYLASE"/>
    <property type="match status" value="1"/>
</dbReference>
<dbReference type="InterPro" id="IPR005122">
    <property type="entry name" value="Uracil-DNA_glycosylase-like"/>
</dbReference>
<evidence type="ECO:0000256" key="3">
    <source>
        <dbReference type="ARBA" id="ARBA00023204"/>
    </source>
</evidence>
<dbReference type="Proteomes" id="UP000034502">
    <property type="component" value="Unassembled WGS sequence"/>
</dbReference>
<organism evidence="5 6">
    <name type="scientific">Candidatus Amesbacteria bacterium GW2011_GWC1_47_15</name>
    <dbReference type="NCBI Taxonomy" id="1618364"/>
    <lineage>
        <taxon>Bacteria</taxon>
        <taxon>Candidatus Amesiibacteriota</taxon>
    </lineage>
</organism>
<dbReference type="InterPro" id="IPR036895">
    <property type="entry name" value="Uracil-DNA_glycosylase-like_sf"/>
</dbReference>
<evidence type="ECO:0000256" key="2">
    <source>
        <dbReference type="ARBA" id="ARBA00022801"/>
    </source>
</evidence>
<dbReference type="PATRIC" id="fig|1618364.3.peg.1082"/>
<dbReference type="AlphaFoldDB" id="A0A0G1UXE5"/>
<dbReference type="Gene3D" id="3.40.470.10">
    <property type="entry name" value="Uracil-DNA glycosylase-like domain"/>
    <property type="match status" value="1"/>
</dbReference>
<evidence type="ECO:0000256" key="1">
    <source>
        <dbReference type="ARBA" id="ARBA00022763"/>
    </source>
</evidence>
<dbReference type="SUPFAM" id="SSF52141">
    <property type="entry name" value="Uracil-DNA glycosylase-like"/>
    <property type="match status" value="1"/>
</dbReference>
<dbReference type="GO" id="GO:0004844">
    <property type="term" value="F:uracil DNA N-glycosylase activity"/>
    <property type="evidence" value="ECO:0007669"/>
    <property type="project" value="TreeGrafter"/>
</dbReference>
<dbReference type="Pfam" id="PF03167">
    <property type="entry name" value="UDG"/>
    <property type="match status" value="1"/>
</dbReference>
<keyword evidence="2" id="KW-0378">Hydrolase</keyword>
<comment type="caution">
    <text evidence="5">The sequence shown here is derived from an EMBL/GenBank/DDBJ whole genome shotgun (WGS) entry which is preliminary data.</text>
</comment>
<evidence type="ECO:0000313" key="6">
    <source>
        <dbReference type="Proteomes" id="UP000034502"/>
    </source>
</evidence>
<dbReference type="PANTHER" id="PTHR12159:SF9">
    <property type="entry name" value="G_T MISMATCH-SPECIFIC THYMINE DNA GLYCOSYLASE"/>
    <property type="match status" value="1"/>
</dbReference>
<feature type="domain" description="Uracil-DNA glycosylase-like" evidence="4">
    <location>
        <begin position="22"/>
        <end position="175"/>
    </location>
</feature>
<reference evidence="5 6" key="1">
    <citation type="journal article" date="2015" name="Nature">
        <title>rRNA introns, odd ribosomes, and small enigmatic genomes across a large radiation of phyla.</title>
        <authorList>
            <person name="Brown C.T."/>
            <person name="Hug L.A."/>
            <person name="Thomas B.C."/>
            <person name="Sharon I."/>
            <person name="Castelle C.J."/>
            <person name="Singh A."/>
            <person name="Wilkins M.J."/>
            <person name="Williams K.H."/>
            <person name="Banfield J.F."/>
        </authorList>
    </citation>
    <scope>NUCLEOTIDE SEQUENCE [LARGE SCALE GENOMIC DNA]</scope>
</reference>
<sequence>MKRPTKEELMAAKGERVKDVIAMDLKCLFCGINPGQYTAWIGHHFGRPGNRFWRAVYKGGFTPRLLTPFEEIELLKYGYGITNLVQRATLTASEVSREELEKGKDNLVKKISKYLPKAVAVLGVTAYRNAFGQKSATIGLQKEKIEQTRVWVLPNPSGLNAHYTPADLAELFSQLKKETEMIEFK</sequence>
<accession>A0A0G1UXE5</accession>
<dbReference type="CDD" id="cd10028">
    <property type="entry name" value="UDG-F2_TDG_MUG"/>
    <property type="match status" value="1"/>
</dbReference>
<proteinExistence type="predicted"/>
<dbReference type="NCBIfam" id="NF007570">
    <property type="entry name" value="PRK10201.1"/>
    <property type="match status" value="1"/>
</dbReference>
<name>A0A0G1UXE5_9BACT</name>
<keyword evidence="3" id="KW-0234">DNA repair</keyword>
<dbReference type="GO" id="GO:0006285">
    <property type="term" value="P:base-excision repair, AP site formation"/>
    <property type="evidence" value="ECO:0007669"/>
    <property type="project" value="InterPro"/>
</dbReference>
<dbReference type="InterPro" id="IPR015637">
    <property type="entry name" value="MUG/TDG"/>
</dbReference>
<dbReference type="STRING" id="1618364.UX86_C0049G0003"/>
<protein>
    <recommendedName>
        <fullName evidence="4">Uracil-DNA glycosylase-like domain-containing protein</fullName>
    </recommendedName>
</protein>
<evidence type="ECO:0000259" key="4">
    <source>
        <dbReference type="Pfam" id="PF03167"/>
    </source>
</evidence>
<evidence type="ECO:0000313" key="5">
    <source>
        <dbReference type="EMBL" id="KKU62390.1"/>
    </source>
</evidence>
<dbReference type="GO" id="GO:0008263">
    <property type="term" value="F:pyrimidine-specific mismatch base pair DNA N-glycosylase activity"/>
    <property type="evidence" value="ECO:0007669"/>
    <property type="project" value="TreeGrafter"/>
</dbReference>
<dbReference type="EMBL" id="LCNU01000049">
    <property type="protein sequence ID" value="KKU62390.1"/>
    <property type="molecule type" value="Genomic_DNA"/>
</dbReference>
<keyword evidence="1" id="KW-0227">DNA damage</keyword>
<gene>
    <name evidence="5" type="ORF">UX86_C0049G0003</name>
</gene>